<organism evidence="1">
    <name type="scientific">Anthurium amnicola</name>
    <dbReference type="NCBI Taxonomy" id="1678845"/>
    <lineage>
        <taxon>Eukaryota</taxon>
        <taxon>Viridiplantae</taxon>
        <taxon>Streptophyta</taxon>
        <taxon>Embryophyta</taxon>
        <taxon>Tracheophyta</taxon>
        <taxon>Spermatophyta</taxon>
        <taxon>Magnoliopsida</taxon>
        <taxon>Liliopsida</taxon>
        <taxon>Araceae</taxon>
        <taxon>Pothoideae</taxon>
        <taxon>Potheae</taxon>
        <taxon>Anthurium</taxon>
    </lineage>
</organism>
<dbReference type="EMBL" id="GDJX01010268">
    <property type="protein sequence ID" value="JAT57668.1"/>
    <property type="molecule type" value="Transcribed_RNA"/>
</dbReference>
<feature type="non-terminal residue" evidence="1">
    <location>
        <position position="1"/>
    </location>
</feature>
<reference evidence="1" key="1">
    <citation type="submission" date="2015-07" db="EMBL/GenBank/DDBJ databases">
        <title>Transcriptome Assembly of Anthurium amnicola.</title>
        <authorList>
            <person name="Suzuki J."/>
        </authorList>
    </citation>
    <scope>NUCLEOTIDE SEQUENCE</scope>
</reference>
<protein>
    <submittedName>
        <fullName evidence="1">Putative thymidine phosphorylase</fullName>
    </submittedName>
</protein>
<gene>
    <name evidence="1" type="primary">Mthe_0462</name>
    <name evidence="1" type="ORF">g.115631</name>
</gene>
<evidence type="ECO:0000313" key="1">
    <source>
        <dbReference type="EMBL" id="JAT57668.1"/>
    </source>
</evidence>
<sequence>ILSFYVLHPLFPRRSPGRRVGVDWLLLPARSWASQSNGVWPSSEHRPFPCRSDHDARGSCCDPAHLLGVQGQDPPRNSSRILRIPAGSYAMGFNTGIDRAAVRSSFRGSSSASTIRAFGQMLGSQIVGLLESKSTHNFIDSTVVTKLGIQP</sequence>
<dbReference type="AlphaFoldDB" id="A0A1D1YSN5"/>
<name>A0A1D1YSN5_9ARAE</name>
<proteinExistence type="predicted"/>
<accession>A0A1D1YSN5</accession>